<feature type="compositionally biased region" description="Basic and acidic residues" evidence="1">
    <location>
        <begin position="1"/>
        <end position="21"/>
    </location>
</feature>
<evidence type="ECO:0000313" key="4">
    <source>
        <dbReference type="Proteomes" id="UP000422572"/>
    </source>
</evidence>
<dbReference type="OrthoDB" id="4158435at2"/>
<keyword evidence="2" id="KW-0812">Transmembrane</keyword>
<name>A0A6I6FUS1_9ACTN</name>
<evidence type="ECO:0000256" key="2">
    <source>
        <dbReference type="SAM" id="Phobius"/>
    </source>
</evidence>
<dbReference type="KEGG" id="sfic:EIZ62_25615"/>
<feature type="compositionally biased region" description="Basic and acidic residues" evidence="1">
    <location>
        <begin position="124"/>
        <end position="144"/>
    </location>
</feature>
<protein>
    <recommendedName>
        <fullName evidence="5">CU044_5270 family protein</fullName>
    </recommendedName>
</protein>
<evidence type="ECO:0000313" key="3">
    <source>
        <dbReference type="EMBL" id="QGV81246.1"/>
    </source>
</evidence>
<dbReference type="RefSeq" id="WP_156694998.1">
    <property type="nucleotide sequence ID" value="NZ_CP034279.1"/>
</dbReference>
<feature type="region of interest" description="Disordered" evidence="1">
    <location>
        <begin position="117"/>
        <end position="165"/>
    </location>
</feature>
<sequence>MDEMRTLQDFRADAPAPDHARLTPGRQRLLDEAARPRRLRAGWLLATAGAAAAVTAVAVLVTLLPGSPEPPPPAVKPKPDQWVYRKTQWYGPRCDTVRSGRPGMEWLAFDLRHQQGDQPCSLEQRAEPPEEAWERYDGREERPGFDATPPAQTPTGARDNGAGSDTLTHRQADALVEDLPDDPGAALVLIRKRSIPSSVSSAWRMTRAQRDFEEIAEILGTATTVPEDKRKVLLRTAGDLEGARSVSTDAPGSDRKLTALWVEGNHRDYAYERNTFRVLIDPETREFRGFQLVAGMGYWVGGKKSGGPFVAKGTVLATGLRTATEVVGKPDQRP</sequence>
<organism evidence="3 4">
    <name type="scientific">Streptomyces ficellus</name>
    <dbReference type="NCBI Taxonomy" id="1977088"/>
    <lineage>
        <taxon>Bacteria</taxon>
        <taxon>Bacillati</taxon>
        <taxon>Actinomycetota</taxon>
        <taxon>Actinomycetes</taxon>
        <taxon>Kitasatosporales</taxon>
        <taxon>Streptomycetaceae</taxon>
        <taxon>Streptomyces</taxon>
    </lineage>
</organism>
<dbReference type="AlphaFoldDB" id="A0A6I6FUS1"/>
<feature type="transmembrane region" description="Helical" evidence="2">
    <location>
        <begin position="43"/>
        <end position="64"/>
    </location>
</feature>
<gene>
    <name evidence="3" type="ORF">EIZ62_25615</name>
</gene>
<dbReference type="EMBL" id="CP034279">
    <property type="protein sequence ID" value="QGV81246.1"/>
    <property type="molecule type" value="Genomic_DNA"/>
</dbReference>
<keyword evidence="2" id="KW-1133">Transmembrane helix</keyword>
<dbReference type="Proteomes" id="UP000422572">
    <property type="component" value="Chromosome"/>
</dbReference>
<evidence type="ECO:0008006" key="5">
    <source>
        <dbReference type="Google" id="ProtNLM"/>
    </source>
</evidence>
<proteinExistence type="predicted"/>
<evidence type="ECO:0000256" key="1">
    <source>
        <dbReference type="SAM" id="MobiDB-lite"/>
    </source>
</evidence>
<feature type="region of interest" description="Disordered" evidence="1">
    <location>
        <begin position="1"/>
        <end position="22"/>
    </location>
</feature>
<accession>A0A6I6FUS1</accession>
<keyword evidence="2" id="KW-0472">Membrane</keyword>
<reference evidence="3 4" key="1">
    <citation type="submission" date="2018-12" db="EMBL/GenBank/DDBJ databases">
        <title>Complete genome sequence of Streptomyces ficellus NRRL8067, the producer of ficellomycin, feldamycin and nojirimycin.</title>
        <authorList>
            <person name="Zhang H."/>
            <person name="Yue R."/>
            <person name="Liu Y."/>
            <person name="Li M."/>
            <person name="Mu H."/>
            <person name="Zhang J."/>
        </authorList>
    </citation>
    <scope>NUCLEOTIDE SEQUENCE [LARGE SCALE GENOMIC DNA]</scope>
    <source>
        <strain evidence="3 4">NRRL 8067</strain>
    </source>
</reference>
<keyword evidence="4" id="KW-1185">Reference proteome</keyword>